<dbReference type="STRING" id="1142394.PSMK_10510"/>
<dbReference type="EMBL" id="AP012338">
    <property type="protein sequence ID" value="BAM03210.1"/>
    <property type="molecule type" value="Genomic_DNA"/>
</dbReference>
<proteinExistence type="predicted"/>
<keyword evidence="3" id="KW-1185">Reference proteome</keyword>
<feature type="region of interest" description="Disordered" evidence="1">
    <location>
        <begin position="15"/>
        <end position="77"/>
    </location>
</feature>
<accession>I0ID72</accession>
<dbReference type="Proteomes" id="UP000007881">
    <property type="component" value="Chromosome"/>
</dbReference>
<evidence type="ECO:0008006" key="4">
    <source>
        <dbReference type="Google" id="ProtNLM"/>
    </source>
</evidence>
<evidence type="ECO:0000256" key="1">
    <source>
        <dbReference type="SAM" id="MobiDB-lite"/>
    </source>
</evidence>
<dbReference type="KEGG" id="phm:PSMK_10510"/>
<dbReference type="Pfam" id="PF11948">
    <property type="entry name" value="DUF3465"/>
    <property type="match status" value="1"/>
</dbReference>
<name>I0ID72_PHYMF</name>
<dbReference type="PATRIC" id="fig|1142394.8.peg.1084"/>
<evidence type="ECO:0000313" key="2">
    <source>
        <dbReference type="EMBL" id="BAM03210.1"/>
    </source>
</evidence>
<dbReference type="eggNOG" id="COG1463">
    <property type="taxonomic scope" value="Bacteria"/>
</dbReference>
<dbReference type="InterPro" id="IPR021856">
    <property type="entry name" value="DUF3465"/>
</dbReference>
<gene>
    <name evidence="2" type="ordered locus">PSMK_10510</name>
</gene>
<protein>
    <recommendedName>
        <fullName evidence="4">DUF3465 domain-containing protein</fullName>
    </recommendedName>
</protein>
<feature type="compositionally biased region" description="Basic and acidic residues" evidence="1">
    <location>
        <begin position="52"/>
        <end position="61"/>
    </location>
</feature>
<organism evidence="2 3">
    <name type="scientific">Phycisphaera mikurensis (strain NBRC 102666 / KCTC 22515 / FYK2301M01)</name>
    <dbReference type="NCBI Taxonomy" id="1142394"/>
    <lineage>
        <taxon>Bacteria</taxon>
        <taxon>Pseudomonadati</taxon>
        <taxon>Planctomycetota</taxon>
        <taxon>Phycisphaerae</taxon>
        <taxon>Phycisphaerales</taxon>
        <taxon>Phycisphaeraceae</taxon>
        <taxon>Phycisphaera</taxon>
    </lineage>
</organism>
<sequence length="181" mass="20157">MTLLPPVLKLLRAVFRKRSGGTGRAPARPAGRGNMRPGPRGPSPAMKRAKERQKAGRREGRTAPPKRVKPRRGEDPLTALQRAGAEGHWTRGDGVVFRCLPDDLDGSRHQRFLVKLSDGHVIKVSHNIDLAERVPAQEGDRLGFAGDFESNELGGALHWTHLDPRGWHPDGWIDHRGKRYE</sequence>
<feature type="compositionally biased region" description="Low complexity" evidence="1">
    <location>
        <begin position="24"/>
        <end position="38"/>
    </location>
</feature>
<reference evidence="2" key="1">
    <citation type="submission" date="2012-02" db="EMBL/GenBank/DDBJ databases">
        <title>Complete genome sequence of Phycisphaera mikurensis NBRC 102666.</title>
        <authorList>
            <person name="Ankai A."/>
            <person name="Hosoyama A."/>
            <person name="Terui Y."/>
            <person name="Sekine M."/>
            <person name="Fukai R."/>
            <person name="Kato Y."/>
            <person name="Nakamura S."/>
            <person name="Yamada-Narita S."/>
            <person name="Kawakoshi A."/>
            <person name="Fukunaga Y."/>
            <person name="Yamazaki S."/>
            <person name="Fujita N."/>
        </authorList>
    </citation>
    <scope>NUCLEOTIDE SEQUENCE [LARGE SCALE GENOMIC DNA]</scope>
    <source>
        <strain evidence="2">NBRC 102666</strain>
    </source>
</reference>
<evidence type="ECO:0000313" key="3">
    <source>
        <dbReference type="Proteomes" id="UP000007881"/>
    </source>
</evidence>
<dbReference type="AlphaFoldDB" id="I0ID72"/>
<dbReference type="HOGENOM" id="CLU_1487735_0_0_0"/>